<dbReference type="EMBL" id="BGZK01000103">
    <property type="protein sequence ID" value="GBP19005.1"/>
    <property type="molecule type" value="Genomic_DNA"/>
</dbReference>
<accession>A0A4C1TY80</accession>
<keyword evidence="2" id="KW-1185">Reference proteome</keyword>
<gene>
    <name evidence="1" type="ORF">EVAR_78474_1</name>
</gene>
<proteinExistence type="predicted"/>
<protein>
    <submittedName>
        <fullName evidence="1">Uncharacterized protein</fullName>
    </submittedName>
</protein>
<sequence length="106" mass="11412">MGSLMGLDSTSTLGSETSLVCPLRPPRECADAAKHFRDAPRRTPRCDDHAVRGPGCVINERNISGEHRGVPDCDAAGPQRECRARTQCDAHTTLDATPSREDRGVA</sequence>
<evidence type="ECO:0000313" key="1">
    <source>
        <dbReference type="EMBL" id="GBP19005.1"/>
    </source>
</evidence>
<name>A0A4C1TY80_EUMVA</name>
<organism evidence="1 2">
    <name type="scientific">Eumeta variegata</name>
    <name type="common">Bagworm moth</name>
    <name type="synonym">Eumeta japonica</name>
    <dbReference type="NCBI Taxonomy" id="151549"/>
    <lineage>
        <taxon>Eukaryota</taxon>
        <taxon>Metazoa</taxon>
        <taxon>Ecdysozoa</taxon>
        <taxon>Arthropoda</taxon>
        <taxon>Hexapoda</taxon>
        <taxon>Insecta</taxon>
        <taxon>Pterygota</taxon>
        <taxon>Neoptera</taxon>
        <taxon>Endopterygota</taxon>
        <taxon>Lepidoptera</taxon>
        <taxon>Glossata</taxon>
        <taxon>Ditrysia</taxon>
        <taxon>Tineoidea</taxon>
        <taxon>Psychidae</taxon>
        <taxon>Oiketicinae</taxon>
        <taxon>Eumeta</taxon>
    </lineage>
</organism>
<dbReference type="AlphaFoldDB" id="A0A4C1TY80"/>
<dbReference type="Proteomes" id="UP000299102">
    <property type="component" value="Unassembled WGS sequence"/>
</dbReference>
<reference evidence="1 2" key="1">
    <citation type="journal article" date="2019" name="Commun. Biol.">
        <title>The bagworm genome reveals a unique fibroin gene that provides high tensile strength.</title>
        <authorList>
            <person name="Kono N."/>
            <person name="Nakamura H."/>
            <person name="Ohtoshi R."/>
            <person name="Tomita M."/>
            <person name="Numata K."/>
            <person name="Arakawa K."/>
        </authorList>
    </citation>
    <scope>NUCLEOTIDE SEQUENCE [LARGE SCALE GENOMIC DNA]</scope>
</reference>
<evidence type="ECO:0000313" key="2">
    <source>
        <dbReference type="Proteomes" id="UP000299102"/>
    </source>
</evidence>
<comment type="caution">
    <text evidence="1">The sequence shown here is derived from an EMBL/GenBank/DDBJ whole genome shotgun (WGS) entry which is preliminary data.</text>
</comment>